<protein>
    <submittedName>
        <fullName evidence="1">RCG60400, isoform CRA_g</fullName>
    </submittedName>
</protein>
<gene>
    <name evidence="1" type="ORF">rCG_60400</name>
</gene>
<evidence type="ECO:0000313" key="2">
    <source>
        <dbReference type="Proteomes" id="UP000234681"/>
    </source>
</evidence>
<proteinExistence type="predicted"/>
<evidence type="ECO:0000313" key="1">
    <source>
        <dbReference type="EMBL" id="EDL88636.1"/>
    </source>
</evidence>
<name>A6KK72_RAT</name>
<dbReference type="EMBL" id="CH474060">
    <property type="protein sequence ID" value="EDL88636.1"/>
    <property type="molecule type" value="Genomic_DNA"/>
</dbReference>
<accession>A6KK72</accession>
<dbReference type="AlphaFoldDB" id="A6KK72"/>
<reference evidence="1 2" key="1">
    <citation type="submission" date="2005-09" db="EMBL/GenBank/DDBJ databases">
        <authorList>
            <person name="Mural R.J."/>
            <person name="Li P.W."/>
            <person name="Adams M.D."/>
            <person name="Amanatides P.G."/>
            <person name="Baden-Tillson H."/>
            <person name="Barnstead M."/>
            <person name="Chin S.H."/>
            <person name="Dew I."/>
            <person name="Evans C.A."/>
            <person name="Ferriera S."/>
            <person name="Flanigan M."/>
            <person name="Fosler C."/>
            <person name="Glodek A."/>
            <person name="Gu Z."/>
            <person name="Holt R.A."/>
            <person name="Jennings D."/>
            <person name="Kraft C.L."/>
            <person name="Lu F."/>
            <person name="Nguyen T."/>
            <person name="Nusskern D.R."/>
            <person name="Pfannkoch C.M."/>
            <person name="Sitter C."/>
            <person name="Sutton G.G."/>
            <person name="Venter J.C."/>
            <person name="Wang Z."/>
            <person name="Woodage T."/>
            <person name="Zheng X.H."/>
            <person name="Zhong F."/>
        </authorList>
    </citation>
    <scope>NUCLEOTIDE SEQUENCE [LARGE SCALE GENOMIC DNA]</scope>
    <source>
        <strain>BN</strain>
        <strain evidence="2">Sprague-Dawley</strain>
    </source>
</reference>
<dbReference type="Proteomes" id="UP000234681">
    <property type="component" value="Chromosome 14"/>
</dbReference>
<sequence>MKSLKTEIEERPTFLLQVWFRFQVRSPILRHPLAIGSFRQTQHPPFYSSLLLWTSSLYSLERYLILYLKDATGIPQEVQRKK</sequence>
<organism evidence="1 2">
    <name type="scientific">Rattus norvegicus</name>
    <name type="common">Rat</name>
    <dbReference type="NCBI Taxonomy" id="10116"/>
    <lineage>
        <taxon>Eukaryota</taxon>
        <taxon>Metazoa</taxon>
        <taxon>Chordata</taxon>
        <taxon>Craniata</taxon>
        <taxon>Vertebrata</taxon>
        <taxon>Euteleostomi</taxon>
        <taxon>Mammalia</taxon>
        <taxon>Eutheria</taxon>
        <taxon>Euarchontoglires</taxon>
        <taxon>Glires</taxon>
        <taxon>Rodentia</taxon>
        <taxon>Myomorpha</taxon>
        <taxon>Muroidea</taxon>
        <taxon>Muridae</taxon>
        <taxon>Murinae</taxon>
        <taxon>Rattus</taxon>
    </lineage>
</organism>